<dbReference type="Proteomes" id="UP000075882">
    <property type="component" value="Unassembled WGS sequence"/>
</dbReference>
<accession>A0A8W7PH06</accession>
<proteinExistence type="predicted"/>
<protein>
    <submittedName>
        <fullName evidence="2">Uncharacterized protein</fullName>
    </submittedName>
</protein>
<evidence type="ECO:0000256" key="1">
    <source>
        <dbReference type="SAM" id="MobiDB-lite"/>
    </source>
</evidence>
<feature type="compositionally biased region" description="Polar residues" evidence="1">
    <location>
        <begin position="250"/>
        <end position="260"/>
    </location>
</feature>
<feature type="region of interest" description="Disordered" evidence="1">
    <location>
        <begin position="162"/>
        <end position="260"/>
    </location>
</feature>
<dbReference type="EnsemblMetazoa" id="ACOM031017-RA">
    <property type="protein sequence ID" value="ACOM031017-PA.1"/>
    <property type="gene ID" value="ACOM031017"/>
</dbReference>
<evidence type="ECO:0000313" key="2">
    <source>
        <dbReference type="EnsemblMetazoa" id="ACOM031017-PA.1"/>
    </source>
</evidence>
<dbReference type="VEuPathDB" id="VectorBase:ACON2_032968"/>
<organism evidence="2">
    <name type="scientific">Anopheles coluzzii</name>
    <name type="common">African malaria mosquito</name>
    <dbReference type="NCBI Taxonomy" id="1518534"/>
    <lineage>
        <taxon>Eukaryota</taxon>
        <taxon>Metazoa</taxon>
        <taxon>Ecdysozoa</taxon>
        <taxon>Arthropoda</taxon>
        <taxon>Hexapoda</taxon>
        <taxon>Insecta</taxon>
        <taxon>Pterygota</taxon>
        <taxon>Neoptera</taxon>
        <taxon>Endopterygota</taxon>
        <taxon>Diptera</taxon>
        <taxon>Nematocera</taxon>
        <taxon>Culicoidea</taxon>
        <taxon>Culicidae</taxon>
        <taxon>Anophelinae</taxon>
        <taxon>Anopheles</taxon>
    </lineage>
</organism>
<feature type="compositionally biased region" description="Polar residues" evidence="1">
    <location>
        <begin position="182"/>
        <end position="207"/>
    </location>
</feature>
<reference evidence="2" key="1">
    <citation type="submission" date="2022-08" db="UniProtKB">
        <authorList>
            <consortium name="EnsemblMetazoa"/>
        </authorList>
    </citation>
    <scope>IDENTIFICATION</scope>
</reference>
<sequence>LCLKMTNNSTKKAVSTMNERLWTFAQQLPSENKFQAVLKLQLMRKSLKHERIQKSEHEKMCRKCHIPWSAGYFSVEIIPGCKRNRRQIDQLQSKGELTKQQQSLLEYLKTRVGRTAKYTCGICSYKTRVQLDSNVKLPECKAAITVSKDEQREKAYQQWLEETQRKRKRHGKSTAGLKIPSKLTQKAPNTPSATSTLNATGSKQANPVAQPAAKKGSTPFKPTDFRLIQKLLQSSMASKAKNMQPPKAKQANSSVRFGRN</sequence>
<name>A0A8W7PH06_ANOCL</name>
<dbReference type="AlphaFoldDB" id="A0A8W7PH06"/>